<protein>
    <submittedName>
        <fullName evidence="1">Uncharacterized protein</fullName>
    </submittedName>
</protein>
<dbReference type="Proteomes" id="UP000031671">
    <property type="component" value="Unassembled WGS sequence"/>
</dbReference>
<organism evidence="1 2">
    <name type="scientific">Vibrio ishigakensis</name>
    <dbReference type="NCBI Taxonomy" id="1481914"/>
    <lineage>
        <taxon>Bacteria</taxon>
        <taxon>Pseudomonadati</taxon>
        <taxon>Pseudomonadota</taxon>
        <taxon>Gammaproteobacteria</taxon>
        <taxon>Vibrionales</taxon>
        <taxon>Vibrionaceae</taxon>
        <taxon>Vibrio</taxon>
    </lineage>
</organism>
<reference evidence="1 2" key="2">
    <citation type="submission" date="2015-01" db="EMBL/GenBank/DDBJ databases">
        <authorList>
            <consortium name="NBRP consortium"/>
            <person name="Sawabe T."/>
            <person name="Meirelles P."/>
            <person name="Feng G."/>
            <person name="Sayaka M."/>
            <person name="Hattori M."/>
            <person name="Ohkuma M."/>
        </authorList>
    </citation>
    <scope>NUCLEOTIDE SEQUENCE [LARGE SCALE GENOMIC DNA]</scope>
    <source>
        <strain evidence="2">JCM 19231</strain>
    </source>
</reference>
<evidence type="ECO:0000313" key="1">
    <source>
        <dbReference type="EMBL" id="GAM54390.1"/>
    </source>
</evidence>
<evidence type="ECO:0000313" key="2">
    <source>
        <dbReference type="Proteomes" id="UP000031671"/>
    </source>
</evidence>
<keyword evidence="2" id="KW-1185">Reference proteome</keyword>
<name>A0A0B8NI75_9VIBR</name>
<sequence length="37" mass="4337">MLLDSERRLDVTAFLTDADTTRQPEARMSMKQLNIRL</sequence>
<reference evidence="1 2" key="1">
    <citation type="submission" date="2015-01" db="EMBL/GenBank/DDBJ databases">
        <title>Vibrio sp. C1 JCM 19231 whole genome shotgun sequence.</title>
        <authorList>
            <person name="Sawabe T."/>
            <person name="Meirelles P."/>
            <person name="Feng G."/>
            <person name="Sayaka M."/>
            <person name="Hattori M."/>
            <person name="Ohkuma M."/>
        </authorList>
    </citation>
    <scope>NUCLEOTIDE SEQUENCE [LARGE SCALE GENOMIC DNA]</scope>
    <source>
        <strain evidence="2">JCM 19231</strain>
    </source>
</reference>
<proteinExistence type="predicted"/>
<comment type="caution">
    <text evidence="1">The sequence shown here is derived from an EMBL/GenBank/DDBJ whole genome shotgun (WGS) entry which is preliminary data.</text>
</comment>
<gene>
    <name evidence="1" type="ORF">JCM19231_2279</name>
</gene>
<dbReference type="EMBL" id="BBRZ01000003">
    <property type="protein sequence ID" value="GAM54390.1"/>
    <property type="molecule type" value="Genomic_DNA"/>
</dbReference>
<dbReference type="AlphaFoldDB" id="A0A0B8NI75"/>
<accession>A0A0B8NI75</accession>